<proteinExistence type="inferred from homology"/>
<dbReference type="Gene3D" id="1.25.10.10">
    <property type="entry name" value="Leucine-rich Repeat Variant"/>
    <property type="match status" value="1"/>
</dbReference>
<organism evidence="7 8">
    <name type="scientific">Elsinoe batatas</name>
    <dbReference type="NCBI Taxonomy" id="2601811"/>
    <lineage>
        <taxon>Eukaryota</taxon>
        <taxon>Fungi</taxon>
        <taxon>Dikarya</taxon>
        <taxon>Ascomycota</taxon>
        <taxon>Pezizomycotina</taxon>
        <taxon>Dothideomycetes</taxon>
        <taxon>Dothideomycetidae</taxon>
        <taxon>Myriangiales</taxon>
        <taxon>Elsinoaceae</taxon>
        <taxon>Elsinoe</taxon>
    </lineage>
</organism>
<dbReference type="GO" id="GO:0005680">
    <property type="term" value="C:anaphase-promoting complex"/>
    <property type="evidence" value="ECO:0007669"/>
    <property type="project" value="InterPro"/>
</dbReference>
<evidence type="ECO:0000256" key="3">
    <source>
        <dbReference type="ARBA" id="ARBA00022776"/>
    </source>
</evidence>
<dbReference type="PANTHER" id="PTHR12827">
    <property type="entry name" value="MEIOTIC CHECKPOINT REGULATOR TSG24 FAMILY MEMBER"/>
    <property type="match status" value="1"/>
</dbReference>
<accession>A0A8K0PFK4</accession>
<comment type="caution">
    <text evidence="7">The sequence shown here is derived from an EMBL/GenBank/DDBJ whole genome shotgun (WGS) entry which is preliminary data.</text>
</comment>
<name>A0A8K0PFK4_9PEZI</name>
<keyword evidence="2" id="KW-0132">Cell division</keyword>
<feature type="region of interest" description="Disordered" evidence="5">
    <location>
        <begin position="840"/>
        <end position="864"/>
    </location>
</feature>
<protein>
    <recommendedName>
        <fullName evidence="6">Anaphase-promoting complex subunit 1 N-terminal domain-containing protein</fullName>
    </recommendedName>
</protein>
<evidence type="ECO:0000256" key="4">
    <source>
        <dbReference type="ARBA" id="ARBA00023306"/>
    </source>
</evidence>
<keyword evidence="3" id="KW-0498">Mitosis</keyword>
<dbReference type="GO" id="GO:0060090">
    <property type="term" value="F:molecular adaptor activity"/>
    <property type="evidence" value="ECO:0007669"/>
    <property type="project" value="TreeGrafter"/>
</dbReference>
<dbReference type="Proteomes" id="UP000809789">
    <property type="component" value="Unassembled WGS sequence"/>
</dbReference>
<dbReference type="GO" id="GO:0051301">
    <property type="term" value="P:cell division"/>
    <property type="evidence" value="ECO:0007669"/>
    <property type="project" value="UniProtKB-KW"/>
</dbReference>
<evidence type="ECO:0000313" key="7">
    <source>
        <dbReference type="EMBL" id="KAG8630420.1"/>
    </source>
</evidence>
<evidence type="ECO:0000256" key="1">
    <source>
        <dbReference type="ARBA" id="ARBA00010547"/>
    </source>
</evidence>
<feature type="region of interest" description="Disordered" evidence="5">
    <location>
        <begin position="399"/>
        <end position="427"/>
    </location>
</feature>
<evidence type="ECO:0000256" key="2">
    <source>
        <dbReference type="ARBA" id="ARBA00022618"/>
    </source>
</evidence>
<feature type="region of interest" description="Disordered" evidence="5">
    <location>
        <begin position="882"/>
        <end position="914"/>
    </location>
</feature>
<keyword evidence="4" id="KW-0131">Cell cycle</keyword>
<dbReference type="GO" id="GO:0070979">
    <property type="term" value="P:protein K11-linked ubiquitination"/>
    <property type="evidence" value="ECO:0007669"/>
    <property type="project" value="TreeGrafter"/>
</dbReference>
<evidence type="ECO:0000259" key="6">
    <source>
        <dbReference type="Pfam" id="PF12859"/>
    </source>
</evidence>
<keyword evidence="8" id="KW-1185">Reference proteome</keyword>
<reference evidence="7" key="1">
    <citation type="submission" date="2021-07" db="EMBL/GenBank/DDBJ databases">
        <title>Elsinoe batatas strain:CRI-CJ2 Genome sequencing and assembly.</title>
        <authorList>
            <person name="Huang L."/>
        </authorList>
    </citation>
    <scope>NUCLEOTIDE SEQUENCE</scope>
    <source>
        <strain evidence="7">CRI-CJ2</strain>
    </source>
</reference>
<dbReference type="InterPro" id="IPR011989">
    <property type="entry name" value="ARM-like"/>
</dbReference>
<evidence type="ECO:0000313" key="8">
    <source>
        <dbReference type="Proteomes" id="UP000809789"/>
    </source>
</evidence>
<gene>
    <name evidence="7" type="ORF">KVT40_002039</name>
</gene>
<dbReference type="InterPro" id="IPR024990">
    <property type="entry name" value="Apc1"/>
</dbReference>
<feature type="compositionally biased region" description="Low complexity" evidence="5">
    <location>
        <begin position="210"/>
        <end position="220"/>
    </location>
</feature>
<feature type="region of interest" description="Disordered" evidence="5">
    <location>
        <begin position="445"/>
        <end position="522"/>
    </location>
</feature>
<evidence type="ECO:0000256" key="5">
    <source>
        <dbReference type="SAM" id="MobiDB-lite"/>
    </source>
</evidence>
<dbReference type="Pfam" id="PF12859">
    <property type="entry name" value="ANAPC1"/>
    <property type="match status" value="1"/>
</dbReference>
<dbReference type="GO" id="GO:0031145">
    <property type="term" value="P:anaphase-promoting complex-dependent catabolic process"/>
    <property type="evidence" value="ECO:0007669"/>
    <property type="project" value="TreeGrafter"/>
</dbReference>
<dbReference type="InterPro" id="IPR049255">
    <property type="entry name" value="Apc1_N"/>
</dbReference>
<feature type="compositionally biased region" description="Polar residues" evidence="5">
    <location>
        <begin position="98"/>
        <end position="109"/>
    </location>
</feature>
<dbReference type="EMBL" id="JAESVG020000002">
    <property type="protein sequence ID" value="KAG8630420.1"/>
    <property type="molecule type" value="Genomic_DNA"/>
</dbReference>
<feature type="region of interest" description="Disordered" evidence="5">
    <location>
        <begin position="88"/>
        <end position="146"/>
    </location>
</feature>
<feature type="region of interest" description="Disordered" evidence="5">
    <location>
        <begin position="193"/>
        <end position="224"/>
    </location>
</feature>
<sequence>MAMVTSLGLHTPSALQYLVAEGILPPNPKQDSYTWKSYSTEDGAVEEELLWTRKRVIYSKDGYVQKALNYEEKDDAVESVTLTEFGYPADEQKEASQNEHTTTHSSSRPNDPGPFGRLRRKSRRSSVATHHEHKVDQTDVSNQSRSSRRALVVLLGKQCHIHFLSGSTHVVSVPFNVSGMFPSTEGIILQRNTQPRPRSAGRVPAPPPNSFFSSQSQFSPYTKSPLGPGRGLPNFSLFDSPSKRFSTASAGVAAGTDLDETDFPHFWSLTDPVSDFSAMASATVAPLPRHLRNDDGGMLVEYDDIDASEMILYVSPHDELTTGPSAGKVALMFLVTMNEELDQITIWQGWYLKPRSLSALMAVRKNLQQMKEARRNSLNTTTTAGKATGVRFHDKGRESFAATAELPTNKPNTRRKKAQSKPKSTLEQEADMALRMDPDFMVGQKQLQGSRRTGSILPRGDLAIQDPTRGQSAVGGTHTAAARRGPSMRMSQDRRSFGTSMYRKSRGSVPGSTFSRSFGPDDEDSMDFGDDSFLDGSELEAEVARVAQLYLATHEYASVESAFAIGAEGMKPELIVRKVHVLPLSTQRQAQQKTTSKNRFKICTLLRQARENTNSAVSVWIHDSALERTLKANFDVVLAPIGDVQVADFGSVPFIAVPLFRDQEMEQAILDIVKVDDSSCKAVVSMTDMTALVIAPDDSQPWTAHLPQSSRIHDKADVRYDLDAVRREVGLNRTVALQKSALRLLESVKAGHVNMKDEAGQVFEFQLMLRPRDPLVNRALQVSCAVLDGRVKRAGSWLWDSAYKHLRDQKSVNDTEAELELEAFIMFLFSFSAGSLGRNSSRSRRSQAHLPGVTSGLLPIEPEGTSKTTKILSKPWQRLNSGLNVAGSDTRQSPRSGRQSNGLATSANTSHASMSMTNVEAKTRSMLHSLQSEGHTWLMNPADTVERINASLKAMLAVQLLLEELKLSPTNDTSGERVSRVLAMCLAQLGHYLRRDLWDWNLGTSLAADFGFVNAGFSDSEVTDVIKIIKTRFPAPFSVNQWLKDVLGQGYCSDHLDLAKICAFGTGQPVTDQPHPEQVMLLPRLTILSRFVKLTSGAYPRPNQVVEVMQESGMSENFIATLPEATSAYLREYIAKCQISPPSTWSPSLLRMIDREDLVLSSPLETGPIRAPVYQRQTPSASIDLQAILNAAERPIPPSRSHEADRHAIVAQIFSEDRRFVDAARLTNAANLQVAECAPRPGFSDEEHLEQQKKVMQWVMTRTVALPAGSAMIHYESQKPLISEKVQVPGFSTICQMKPMDNTVSADKTGFTEEKLSWAFFHAGASAGLHISRKAAGIDTSWVVFNKPDELTNRHAGFLLALGLNGHLRNMAKWLAFKYLTPKHTMTSIGLLLGLSASYMGTMDSLITRMLSVHITRMLPAGAAELNVSPLTQSVGLLGVGLLYYNTQHRRMSEIMISELEQRDVDEAGNAADTLRDESYRLAAGFSLGLMNLGKGSNLQGLQGMGLLERLLSIAIGPRPVELVHVVDKATSGATLALTFIYMKTNDATIARKIDIPDTLSQLDHIRPDVLLLRVLAKNLIMWNDMTPVEGWIKSQLPAYASHYFSPKTSALLPLLPLRSSEIPLFNIITGHAWSLALKHAGTASPTVRDEILAYLDVFWSTSLQPATYYDAQLARTTIRRCIDMLALSSATVMAGTGDVKTFRYLRRLHGRTDPETTYGSHMAAHLAVGSLFLGGGTYTFSTSGIAIAGLVMAFYPLWPQEVLDNAMHLQAFRHLWVLAAEARCVVCQDVDSGRPVQMEVKIRLRDGSEVVKHAPCLLPELESVASVETMDKGWWKAKLDFERNESHRKGFQEGQILWVRKAPAKEENPGLFGRTLKGLNERENMPDWWRMWAELLKLPALECLEESELGLAIPPNAVSGVHEDEKGTVLDDRLVLLSDAKSWDPQRLWNVRLLLSWAEKMRLDENELLKWLGDEFVQRLADIIQRRMTDVHGETIAQ</sequence>
<dbReference type="FunFam" id="1.25.10.10:FF:000435">
    <property type="entry name" value="Ubiquitin ligase subunit"/>
    <property type="match status" value="1"/>
</dbReference>
<dbReference type="GO" id="GO:0007091">
    <property type="term" value="P:metaphase/anaphase transition of mitotic cell cycle"/>
    <property type="evidence" value="ECO:0007669"/>
    <property type="project" value="TreeGrafter"/>
</dbReference>
<comment type="similarity">
    <text evidence="1">Belongs to the APC1 family.</text>
</comment>
<dbReference type="OrthoDB" id="26401at2759"/>
<dbReference type="PANTHER" id="PTHR12827:SF3">
    <property type="entry name" value="ANAPHASE-PROMOTING COMPLEX SUBUNIT 1"/>
    <property type="match status" value="1"/>
</dbReference>
<feature type="domain" description="Anaphase-promoting complex subunit 1 N-terminal" evidence="6">
    <location>
        <begin position="30"/>
        <end position="827"/>
    </location>
</feature>